<evidence type="ECO:0000313" key="4">
    <source>
        <dbReference type="Proteomes" id="UP000826195"/>
    </source>
</evidence>
<dbReference type="Pfam" id="PF07004">
    <property type="entry name" value="SHIPPO-rpt"/>
    <property type="match status" value="4"/>
</dbReference>
<keyword evidence="2" id="KW-1133">Transmembrane helix</keyword>
<dbReference type="InterPro" id="IPR051291">
    <property type="entry name" value="CIMAP"/>
</dbReference>
<feature type="non-terminal residue" evidence="3">
    <location>
        <position position="1"/>
    </location>
</feature>
<proteinExistence type="predicted"/>
<keyword evidence="2" id="KW-0472">Membrane</keyword>
<keyword evidence="4" id="KW-1185">Reference proteome</keyword>
<feature type="region of interest" description="Disordered" evidence="1">
    <location>
        <begin position="187"/>
        <end position="209"/>
    </location>
</feature>
<name>A0AAV7IR87_COTGL</name>
<gene>
    <name evidence="3" type="ORF">KQX54_001129</name>
</gene>
<evidence type="ECO:0000256" key="2">
    <source>
        <dbReference type="SAM" id="Phobius"/>
    </source>
</evidence>
<evidence type="ECO:0000256" key="1">
    <source>
        <dbReference type="SAM" id="MobiDB-lite"/>
    </source>
</evidence>
<dbReference type="AlphaFoldDB" id="A0AAV7IR87"/>
<dbReference type="InterPro" id="IPR010736">
    <property type="entry name" value="SHIPPO-rpt"/>
</dbReference>
<reference evidence="3 4" key="1">
    <citation type="journal article" date="2021" name="J. Hered.">
        <title>A chromosome-level genome assembly of the parasitoid wasp, Cotesia glomerata (Hymenoptera: Braconidae).</title>
        <authorList>
            <person name="Pinto B.J."/>
            <person name="Weis J.J."/>
            <person name="Gamble T."/>
            <person name="Ode P.J."/>
            <person name="Paul R."/>
            <person name="Zaspel J.M."/>
        </authorList>
    </citation>
    <scope>NUCLEOTIDE SEQUENCE [LARGE SCALE GENOMIC DNA]</scope>
    <source>
        <strain evidence="3">CgM1</strain>
    </source>
</reference>
<dbReference type="PANTHER" id="PTHR21580">
    <property type="entry name" value="SHIPPO-1-RELATED"/>
    <property type="match status" value="1"/>
</dbReference>
<dbReference type="Proteomes" id="UP000826195">
    <property type="component" value="Unassembled WGS sequence"/>
</dbReference>
<dbReference type="EMBL" id="JAHXZJ010000758">
    <property type="protein sequence ID" value="KAH0556529.1"/>
    <property type="molecule type" value="Genomic_DNA"/>
</dbReference>
<comment type="caution">
    <text evidence="3">The sequence shown here is derived from an EMBL/GenBank/DDBJ whole genome shotgun (WGS) entry which is preliminary data.</text>
</comment>
<keyword evidence="2" id="KW-0812">Transmembrane</keyword>
<dbReference type="PANTHER" id="PTHR21580:SF28">
    <property type="entry name" value="BOREALIN N-TERMINAL DOMAIN-CONTAINING PROTEIN-RELATED"/>
    <property type="match status" value="1"/>
</dbReference>
<evidence type="ECO:0000313" key="3">
    <source>
        <dbReference type="EMBL" id="KAH0556529.1"/>
    </source>
</evidence>
<organism evidence="3 4">
    <name type="scientific">Cotesia glomerata</name>
    <name type="common">Lepidopteran parasitic wasp</name>
    <name type="synonym">Apanteles glomeratus</name>
    <dbReference type="NCBI Taxonomy" id="32391"/>
    <lineage>
        <taxon>Eukaryota</taxon>
        <taxon>Metazoa</taxon>
        <taxon>Ecdysozoa</taxon>
        <taxon>Arthropoda</taxon>
        <taxon>Hexapoda</taxon>
        <taxon>Insecta</taxon>
        <taxon>Pterygota</taxon>
        <taxon>Neoptera</taxon>
        <taxon>Endopterygota</taxon>
        <taxon>Hymenoptera</taxon>
        <taxon>Apocrita</taxon>
        <taxon>Ichneumonoidea</taxon>
        <taxon>Braconidae</taxon>
        <taxon>Microgastrinae</taxon>
        <taxon>Cotesia</taxon>
    </lineage>
</organism>
<accession>A0AAV7IR87</accession>
<feature type="compositionally biased region" description="Polar residues" evidence="1">
    <location>
        <begin position="437"/>
        <end position="457"/>
    </location>
</feature>
<sequence>TLTAEESPLTRDDLVNKLKSLMVTKKKSFDDSDWDSDEHATSSSSSSPGPAYSLPPVLGFEKHDLSRKRNPAYSITARHDEKLYVTASPGPNKYNTYHLTRQGIEKPPAFSIAGRAPFVVIGSGPGPGAYHPETCPPVNHSRTSPSFSIQSRLKPDRLSLDGPGPNSYVVPSCLGPKIPHKKTCGAVSLKGRSSDSSKNVGPGPADYGNPNYNVVKKQYPAFSLKFRQQPLSSYSSGPGPMYNPTYNPRKQPPAFSFGIRHSDFCDMKTSPRLLEILVSARQLFSMEPVRQLFNVLQVIFRRIYIYIKDFIVNEFIPLIVDLNNFEVREEKIRYLTLSKQLFADLAAFFIIFALFATFLYFSTQCASENHHCAPEIDPQSENPPVVDLTEEENDRDSVFELPTLNHPRGDASTGPEKIFPRRKHQILRKSRPYCISTDNESSRSTISAKTTQSQHSQPVVIHPDIRSLNPDRFNSWIVRRTRSGQIYGKYPI</sequence>
<protein>
    <submittedName>
        <fullName evidence="3">Uncharacterized protein</fullName>
    </submittedName>
</protein>
<feature type="transmembrane region" description="Helical" evidence="2">
    <location>
        <begin position="341"/>
        <end position="361"/>
    </location>
</feature>
<feature type="region of interest" description="Disordered" evidence="1">
    <location>
        <begin position="27"/>
        <end position="58"/>
    </location>
</feature>
<feature type="region of interest" description="Disordered" evidence="1">
    <location>
        <begin position="437"/>
        <end position="458"/>
    </location>
</feature>